<sequence>MIKVVSIDRNGRVFIPASIRKDMELQSGGRALVEYSHGELKIKRPTVDIDKVHAIFTKRKKRKNVVSDLLEQRRREVEQEERECLRK</sequence>
<reference evidence="3 4" key="1">
    <citation type="submission" date="2019-08" db="EMBL/GenBank/DDBJ databases">
        <title>Highly reduced genomes of protist endosymbionts show evolutionary convergence.</title>
        <authorList>
            <person name="George E."/>
            <person name="Husnik F."/>
            <person name="Tashyreva D."/>
            <person name="Prokopchuk G."/>
            <person name="Horak A."/>
            <person name="Kwong W.K."/>
            <person name="Lukes J."/>
            <person name="Keeling P.J."/>
        </authorList>
    </citation>
    <scope>NUCLEOTIDE SEQUENCE [LARGE SCALE GENOMIC DNA]</scope>
    <source>
        <strain evidence="3">1621</strain>
    </source>
</reference>
<keyword evidence="4" id="KW-1185">Reference proteome</keyword>
<dbReference type="PROSITE" id="PS51740">
    <property type="entry name" value="SPOVT_ABRB"/>
    <property type="match status" value="1"/>
</dbReference>
<dbReference type="OrthoDB" id="7916886at2"/>
<dbReference type="GO" id="GO:0003677">
    <property type="term" value="F:DNA binding"/>
    <property type="evidence" value="ECO:0007669"/>
    <property type="project" value="UniProtKB-UniRule"/>
</dbReference>
<dbReference type="Proteomes" id="UP000323844">
    <property type="component" value="Chromosome"/>
</dbReference>
<protein>
    <recommendedName>
        <fullName evidence="2">SpoVT-AbrB domain-containing protein</fullName>
    </recommendedName>
</protein>
<keyword evidence="1" id="KW-0238">DNA-binding</keyword>
<dbReference type="AlphaFoldDB" id="A0A5C0UHV9"/>
<evidence type="ECO:0000313" key="4">
    <source>
        <dbReference type="Proteomes" id="UP000323844"/>
    </source>
</evidence>
<dbReference type="RefSeq" id="WP_148951708.1">
    <property type="nucleotide sequence ID" value="NZ_CP043312.1"/>
</dbReference>
<dbReference type="Gene3D" id="2.10.260.10">
    <property type="match status" value="1"/>
</dbReference>
<dbReference type="EMBL" id="CP043312">
    <property type="protein sequence ID" value="QEK39347.1"/>
    <property type="molecule type" value="Genomic_DNA"/>
</dbReference>
<organism evidence="3 4">
    <name type="scientific">Candidatus Sneabacter namystus</name>
    <dbReference type="NCBI Taxonomy" id="2601646"/>
    <lineage>
        <taxon>Bacteria</taxon>
        <taxon>Pseudomonadati</taxon>
        <taxon>Pseudomonadota</taxon>
        <taxon>Alphaproteobacteria</taxon>
        <taxon>Rickettsiales</taxon>
        <taxon>Rickettsiaceae</taxon>
        <taxon>Rickettsieae</taxon>
        <taxon>Candidatus Sneabacter</taxon>
    </lineage>
</organism>
<accession>A0A5C0UHV9</accession>
<name>A0A5C0UHV9_9RICK</name>
<evidence type="ECO:0000313" key="3">
    <source>
        <dbReference type="EMBL" id="QEK39347.1"/>
    </source>
</evidence>
<proteinExistence type="predicted"/>
<gene>
    <name evidence="3" type="ORF">FZC37_00080</name>
</gene>
<dbReference type="KEGG" id="snay:FZC37_00080"/>
<feature type="domain" description="SpoVT-AbrB" evidence="2">
    <location>
        <begin position="2"/>
        <end position="47"/>
    </location>
</feature>
<dbReference type="InterPro" id="IPR037914">
    <property type="entry name" value="SpoVT-AbrB_sf"/>
</dbReference>
<evidence type="ECO:0000259" key="2">
    <source>
        <dbReference type="PROSITE" id="PS51740"/>
    </source>
</evidence>
<evidence type="ECO:0000256" key="1">
    <source>
        <dbReference type="PROSITE-ProRule" id="PRU01076"/>
    </source>
</evidence>
<dbReference type="NCBIfam" id="TIGR01439">
    <property type="entry name" value="lp_hng_hel_AbrB"/>
    <property type="match status" value="1"/>
</dbReference>
<dbReference type="InterPro" id="IPR007159">
    <property type="entry name" value="SpoVT-AbrB_dom"/>
</dbReference>
<dbReference type="SUPFAM" id="SSF89447">
    <property type="entry name" value="AbrB/MazE/MraZ-like"/>
    <property type="match status" value="1"/>
</dbReference>